<keyword evidence="16" id="KW-0511">Multifunctional enzyme</keyword>
<dbReference type="InterPro" id="IPR014729">
    <property type="entry name" value="Rossmann-like_a/b/a_fold"/>
</dbReference>
<accession>A0A4V3USJ9</accession>
<dbReference type="GO" id="GO:0009398">
    <property type="term" value="P:FMN biosynthetic process"/>
    <property type="evidence" value="ECO:0007669"/>
    <property type="project" value="UniProtKB-UniPathway"/>
</dbReference>
<dbReference type="PANTHER" id="PTHR22749:SF6">
    <property type="entry name" value="RIBOFLAVIN KINASE"/>
    <property type="match status" value="1"/>
</dbReference>
<keyword evidence="14" id="KW-0274">FAD</keyword>
<comment type="pathway">
    <text evidence="3">Cofactor biosynthesis; FMN biosynthesis; FMN from riboflavin (ATP route): step 1/1.</text>
</comment>
<dbReference type="Gene3D" id="2.40.30.30">
    <property type="entry name" value="Riboflavin kinase-like"/>
    <property type="match status" value="1"/>
</dbReference>
<dbReference type="Pfam" id="PF06574">
    <property type="entry name" value="FAD_syn"/>
    <property type="match status" value="1"/>
</dbReference>
<dbReference type="STRING" id="993689.GCA_002077135_03084"/>
<keyword evidence="11" id="KW-0548">Nucleotidyltransferase</keyword>
<evidence type="ECO:0000256" key="11">
    <source>
        <dbReference type="ARBA" id="ARBA00022695"/>
    </source>
</evidence>
<dbReference type="InterPro" id="IPR023468">
    <property type="entry name" value="Riboflavin_kinase"/>
</dbReference>
<protein>
    <recommendedName>
        <fullName evidence="7">Bifunctional riboflavin kinase/FMN adenylyltransferase</fullName>
        <ecNumber evidence="5">2.7.1.26</ecNumber>
        <ecNumber evidence="6">2.7.7.2</ecNumber>
    </recommendedName>
    <alternativeName>
        <fullName evidence="17">Riboflavin biosynthesis protein RibF</fullName>
    </alternativeName>
</protein>
<dbReference type="Proteomes" id="UP000307749">
    <property type="component" value="Unassembled WGS sequence"/>
</dbReference>
<dbReference type="AlphaFoldDB" id="A0A4V3USJ9"/>
<evidence type="ECO:0000256" key="2">
    <source>
        <dbReference type="ARBA" id="ARBA00004726"/>
    </source>
</evidence>
<dbReference type="EMBL" id="MWQO01000068">
    <property type="protein sequence ID" value="THD07021.1"/>
    <property type="molecule type" value="Genomic_DNA"/>
</dbReference>
<keyword evidence="15" id="KW-0067">ATP-binding</keyword>
<dbReference type="InterPro" id="IPR023465">
    <property type="entry name" value="Riboflavin_kinase_dom_sf"/>
</dbReference>
<evidence type="ECO:0000256" key="7">
    <source>
        <dbReference type="ARBA" id="ARBA00018483"/>
    </source>
</evidence>
<evidence type="ECO:0000256" key="3">
    <source>
        <dbReference type="ARBA" id="ARBA00005201"/>
    </source>
</evidence>
<evidence type="ECO:0000256" key="20">
    <source>
        <dbReference type="SAM" id="MobiDB-lite"/>
    </source>
</evidence>
<evidence type="ECO:0000256" key="15">
    <source>
        <dbReference type="ARBA" id="ARBA00022840"/>
    </source>
</evidence>
<evidence type="ECO:0000256" key="10">
    <source>
        <dbReference type="ARBA" id="ARBA00022679"/>
    </source>
</evidence>
<keyword evidence="8" id="KW-0285">Flavoprotein</keyword>
<dbReference type="InterPro" id="IPR002606">
    <property type="entry name" value="Riboflavin_kinase_bac"/>
</dbReference>
<evidence type="ECO:0000256" key="1">
    <source>
        <dbReference type="ARBA" id="ARBA00002121"/>
    </source>
</evidence>
<dbReference type="FunFam" id="3.40.50.620:FF:000021">
    <property type="entry name" value="Riboflavin biosynthesis protein"/>
    <property type="match status" value="1"/>
</dbReference>
<evidence type="ECO:0000256" key="16">
    <source>
        <dbReference type="ARBA" id="ARBA00023268"/>
    </source>
</evidence>
<gene>
    <name evidence="22" type="ORF">B1806_15485</name>
</gene>
<evidence type="ECO:0000256" key="8">
    <source>
        <dbReference type="ARBA" id="ARBA00022630"/>
    </source>
</evidence>
<organism evidence="22 23">
    <name type="scientific">Metallibacterium scheffleri</name>
    <dbReference type="NCBI Taxonomy" id="993689"/>
    <lineage>
        <taxon>Bacteria</taxon>
        <taxon>Pseudomonadati</taxon>
        <taxon>Pseudomonadota</taxon>
        <taxon>Gammaproteobacteria</taxon>
        <taxon>Lysobacterales</taxon>
        <taxon>Rhodanobacteraceae</taxon>
        <taxon>Metallibacterium</taxon>
    </lineage>
</organism>
<comment type="caution">
    <text evidence="22">The sequence shown here is derived from an EMBL/GenBank/DDBJ whole genome shotgun (WGS) entry which is preliminary data.</text>
</comment>
<keyword evidence="10" id="KW-0808">Transferase</keyword>
<evidence type="ECO:0000313" key="22">
    <source>
        <dbReference type="EMBL" id="THD07021.1"/>
    </source>
</evidence>
<feature type="domain" description="Riboflavin kinase" evidence="21">
    <location>
        <begin position="183"/>
        <end position="357"/>
    </location>
</feature>
<evidence type="ECO:0000256" key="13">
    <source>
        <dbReference type="ARBA" id="ARBA00022777"/>
    </source>
</evidence>
<evidence type="ECO:0000256" key="17">
    <source>
        <dbReference type="ARBA" id="ARBA00032176"/>
    </source>
</evidence>
<dbReference type="InterPro" id="IPR015865">
    <property type="entry name" value="Riboflavin_kinase_bac/euk"/>
</dbReference>
<dbReference type="EC" id="2.7.1.26" evidence="5"/>
<dbReference type="PANTHER" id="PTHR22749">
    <property type="entry name" value="RIBOFLAVIN KINASE/FMN ADENYLYLTRANSFERASE"/>
    <property type="match status" value="1"/>
</dbReference>
<dbReference type="Gene3D" id="3.40.50.620">
    <property type="entry name" value="HUPs"/>
    <property type="match status" value="1"/>
</dbReference>
<evidence type="ECO:0000256" key="14">
    <source>
        <dbReference type="ARBA" id="ARBA00022827"/>
    </source>
</evidence>
<dbReference type="OrthoDB" id="9803667at2"/>
<comment type="similarity">
    <text evidence="4">Belongs to the RibF family.</text>
</comment>
<dbReference type="UniPathway" id="UPA00277">
    <property type="reaction ID" value="UER00407"/>
</dbReference>
<dbReference type="GO" id="GO:0003919">
    <property type="term" value="F:FMN adenylyltransferase activity"/>
    <property type="evidence" value="ECO:0007669"/>
    <property type="project" value="UniProtKB-EC"/>
</dbReference>
<keyword evidence="9" id="KW-0288">FMN</keyword>
<comment type="catalytic activity">
    <reaction evidence="19">
        <text>FMN + ATP + H(+) = FAD + diphosphate</text>
        <dbReference type="Rhea" id="RHEA:17237"/>
        <dbReference type="ChEBI" id="CHEBI:15378"/>
        <dbReference type="ChEBI" id="CHEBI:30616"/>
        <dbReference type="ChEBI" id="CHEBI:33019"/>
        <dbReference type="ChEBI" id="CHEBI:57692"/>
        <dbReference type="ChEBI" id="CHEBI:58210"/>
        <dbReference type="EC" id="2.7.7.2"/>
    </reaction>
</comment>
<dbReference type="NCBIfam" id="NF004163">
    <property type="entry name" value="PRK05627.1-6"/>
    <property type="match status" value="1"/>
</dbReference>
<comment type="catalytic activity">
    <reaction evidence="18">
        <text>riboflavin + ATP = FMN + ADP + H(+)</text>
        <dbReference type="Rhea" id="RHEA:14357"/>
        <dbReference type="ChEBI" id="CHEBI:15378"/>
        <dbReference type="ChEBI" id="CHEBI:30616"/>
        <dbReference type="ChEBI" id="CHEBI:57986"/>
        <dbReference type="ChEBI" id="CHEBI:58210"/>
        <dbReference type="ChEBI" id="CHEBI:456216"/>
        <dbReference type="EC" id="2.7.1.26"/>
    </reaction>
</comment>
<keyword evidence="23" id="KW-1185">Reference proteome</keyword>
<dbReference type="Pfam" id="PF01687">
    <property type="entry name" value="Flavokinase"/>
    <property type="match status" value="1"/>
</dbReference>
<dbReference type="RefSeq" id="WP_081129164.1">
    <property type="nucleotide sequence ID" value="NZ_LDOS01000002.1"/>
</dbReference>
<dbReference type="InterPro" id="IPR015864">
    <property type="entry name" value="FAD_synthase"/>
</dbReference>
<dbReference type="GO" id="GO:0005524">
    <property type="term" value="F:ATP binding"/>
    <property type="evidence" value="ECO:0007669"/>
    <property type="project" value="UniProtKB-KW"/>
</dbReference>
<evidence type="ECO:0000256" key="6">
    <source>
        <dbReference type="ARBA" id="ARBA00012393"/>
    </source>
</evidence>
<dbReference type="SUPFAM" id="SSF82114">
    <property type="entry name" value="Riboflavin kinase-like"/>
    <property type="match status" value="1"/>
</dbReference>
<proteinExistence type="inferred from homology"/>
<sequence>MMHLARDVAGPCLAPHGSVLAVGALDGLHRGHQALLARVRERAAALHLLPMAISFEPLPRAYFSKVPLPRLGSVRDKIEGLAQAGMQRLLLLRFDAALAAMPAEDFVHRVLLARAGAREVWVGADFRFGHQRRGDLALLQRMGAELGFAAHALETHLHDGARISSSAIRAALTADDFAAAAALLGQPFCIGGRVVRGQQLGRTLGYPTANIRLGRRVSPIQGIFAVRVHGVAASLPGGRSGTSCARDTGASLPGGRSGASYARDTGASLPGGRSGTSCARDTGASLPGVASLGMRPTVDGREMLLEAHLFDFNGDLYGRHLTVEFVRKLRDEEKFASLDDLTRQMHRDAAAARALVGLPLSATA</sequence>
<dbReference type="GO" id="GO:0009231">
    <property type="term" value="P:riboflavin biosynthetic process"/>
    <property type="evidence" value="ECO:0007669"/>
    <property type="project" value="InterPro"/>
</dbReference>
<dbReference type="UniPathway" id="UPA00276">
    <property type="reaction ID" value="UER00406"/>
</dbReference>
<name>A0A4V3USJ9_9GAMM</name>
<keyword evidence="12" id="KW-0547">Nucleotide-binding</keyword>
<feature type="region of interest" description="Disordered" evidence="20">
    <location>
        <begin position="239"/>
        <end position="280"/>
    </location>
</feature>
<dbReference type="SMART" id="SM00904">
    <property type="entry name" value="Flavokinase"/>
    <property type="match status" value="1"/>
</dbReference>
<dbReference type="NCBIfam" id="TIGR00083">
    <property type="entry name" value="ribF"/>
    <property type="match status" value="1"/>
</dbReference>
<evidence type="ECO:0000259" key="21">
    <source>
        <dbReference type="SMART" id="SM00904"/>
    </source>
</evidence>
<evidence type="ECO:0000256" key="19">
    <source>
        <dbReference type="ARBA" id="ARBA00049494"/>
    </source>
</evidence>
<evidence type="ECO:0000313" key="23">
    <source>
        <dbReference type="Proteomes" id="UP000307749"/>
    </source>
</evidence>
<evidence type="ECO:0000256" key="9">
    <source>
        <dbReference type="ARBA" id="ARBA00022643"/>
    </source>
</evidence>
<evidence type="ECO:0000256" key="5">
    <source>
        <dbReference type="ARBA" id="ARBA00012105"/>
    </source>
</evidence>
<dbReference type="CDD" id="cd02064">
    <property type="entry name" value="FAD_synthetase_N"/>
    <property type="match status" value="1"/>
</dbReference>
<keyword evidence="13" id="KW-0418">Kinase</keyword>
<evidence type="ECO:0000256" key="18">
    <source>
        <dbReference type="ARBA" id="ARBA00047880"/>
    </source>
</evidence>
<dbReference type="SUPFAM" id="SSF52374">
    <property type="entry name" value="Nucleotidylyl transferase"/>
    <property type="match status" value="1"/>
</dbReference>
<evidence type="ECO:0000256" key="4">
    <source>
        <dbReference type="ARBA" id="ARBA00010214"/>
    </source>
</evidence>
<dbReference type="EC" id="2.7.7.2" evidence="6"/>
<evidence type="ECO:0000256" key="12">
    <source>
        <dbReference type="ARBA" id="ARBA00022741"/>
    </source>
</evidence>
<dbReference type="GO" id="GO:0008531">
    <property type="term" value="F:riboflavin kinase activity"/>
    <property type="evidence" value="ECO:0007669"/>
    <property type="project" value="UniProtKB-EC"/>
</dbReference>
<dbReference type="PIRSF" id="PIRSF004491">
    <property type="entry name" value="FAD_Synth"/>
    <property type="match status" value="1"/>
</dbReference>
<comment type="function">
    <text evidence="1">Catalyzes the phosphorylation of riboflavin to FMN followed by the adenylation of FMN to FAD.</text>
</comment>
<comment type="pathway">
    <text evidence="2">Cofactor biosynthesis; FAD biosynthesis; FAD from FMN: step 1/1.</text>
</comment>
<dbReference type="GO" id="GO:0006747">
    <property type="term" value="P:FAD biosynthetic process"/>
    <property type="evidence" value="ECO:0007669"/>
    <property type="project" value="UniProtKB-UniPathway"/>
</dbReference>
<reference evidence="22 23" key="1">
    <citation type="submission" date="2017-02" db="EMBL/GenBank/DDBJ databases">
        <title>Whole genome sequencing of Metallibacterium scheffleri DSM 24874 (T).</title>
        <authorList>
            <person name="Kumar S."/>
            <person name="Patil P."/>
            <person name="Patil P.B."/>
        </authorList>
    </citation>
    <scope>NUCLEOTIDE SEQUENCE [LARGE SCALE GENOMIC DNA]</scope>
    <source>
        <strain evidence="22 23">DSM 24874</strain>
    </source>
</reference>